<dbReference type="PROSITE" id="PS50850">
    <property type="entry name" value="MFS"/>
    <property type="match status" value="1"/>
</dbReference>
<dbReference type="InterPro" id="IPR026355">
    <property type="entry name" value="Oxa/Form_antiport"/>
</dbReference>
<evidence type="ECO:0000256" key="3">
    <source>
        <dbReference type="ARBA" id="ARBA00023136"/>
    </source>
</evidence>
<dbReference type="GO" id="GO:0019531">
    <property type="term" value="F:oxalate transmembrane transporter activity"/>
    <property type="evidence" value="ECO:0007669"/>
    <property type="project" value="InterPro"/>
</dbReference>
<feature type="transmembrane region" description="Helical" evidence="4">
    <location>
        <begin position="182"/>
        <end position="202"/>
    </location>
</feature>
<dbReference type="PANTHER" id="PTHR11360:SF304">
    <property type="entry name" value="MFS DOMAIN-CONTAINING PROTEIN"/>
    <property type="match status" value="1"/>
</dbReference>
<evidence type="ECO:0000256" key="4">
    <source>
        <dbReference type="SAM" id="Phobius"/>
    </source>
</evidence>
<dbReference type="InterPro" id="IPR036259">
    <property type="entry name" value="MFS_trans_sf"/>
</dbReference>
<feature type="transmembrane region" description="Helical" evidence="4">
    <location>
        <begin position="267"/>
        <end position="289"/>
    </location>
</feature>
<evidence type="ECO:0000313" key="6">
    <source>
        <dbReference type="EMBL" id="SFH82738.1"/>
    </source>
</evidence>
<keyword evidence="1 4" id="KW-0812">Transmembrane</keyword>
<dbReference type="Gene3D" id="1.20.1250.20">
    <property type="entry name" value="MFS general substrate transporter like domains"/>
    <property type="match status" value="2"/>
</dbReference>
<evidence type="ECO:0000256" key="1">
    <source>
        <dbReference type="ARBA" id="ARBA00022692"/>
    </source>
</evidence>
<dbReference type="InterPro" id="IPR011701">
    <property type="entry name" value="MFS"/>
</dbReference>
<feature type="transmembrane region" description="Helical" evidence="4">
    <location>
        <begin position="150"/>
        <end position="170"/>
    </location>
</feature>
<proteinExistence type="predicted"/>
<evidence type="ECO:0000256" key="2">
    <source>
        <dbReference type="ARBA" id="ARBA00022989"/>
    </source>
</evidence>
<feature type="transmembrane region" description="Helical" evidence="4">
    <location>
        <begin position="233"/>
        <end position="255"/>
    </location>
</feature>
<name>A0A1I3D833_9BURK</name>
<accession>A0A1I3D833</accession>
<sequence>MNGDEELAQPDNAVAGAYTARRHSRWVQLAIGVICMGLVANLQYAWTLFVEPMNAQHHWGLAAIQTAFSIFIVTETWLVPIEGWLVDRFGPRPVVIGGAICAALGWVLDAYAPNLPVLYLAAVISGVGAGCVYGTCVGNALKWFPDRRGLAAGLTAAGFGAGAALTAIPIGNMIQHAGYQHAFVFFGLFQGAAILLLATLLVQPNPPAFARGIKRVVATKIDYTTGEMIRSPVFWVMYAMFVCVATGGIIATAQIGPIAKEYGFASMPMSFFAVTLPLLTMTLSVNNLCNGFTRPLCGAISDRIGRENTMFLTFLGEGLALLGLMHFGHNPTLFIVFSGLIFLFYGDIFSNFPATCADTFGSKYAAANAGTLYTAKGTAAMLVPVASLLSAHGGWNVVFIAAACIAIAGSVSAKFVLAPMRRRWIENSAKESEQIAFAGAFRPAPLGSNE</sequence>
<dbReference type="PANTHER" id="PTHR11360">
    <property type="entry name" value="MONOCARBOXYLATE TRANSPORTER"/>
    <property type="match status" value="1"/>
</dbReference>
<protein>
    <submittedName>
        <fullName evidence="6">MFS transporter, OFA family, oxalate/formate antiporter</fullName>
    </submittedName>
</protein>
<feature type="transmembrane region" description="Helical" evidence="4">
    <location>
        <begin position="58"/>
        <end position="81"/>
    </location>
</feature>
<dbReference type="GO" id="GO:0016020">
    <property type="term" value="C:membrane"/>
    <property type="evidence" value="ECO:0007669"/>
    <property type="project" value="InterPro"/>
</dbReference>
<dbReference type="Pfam" id="PF07690">
    <property type="entry name" value="MFS_1"/>
    <property type="match status" value="1"/>
</dbReference>
<dbReference type="EMBL" id="FOQU01000001">
    <property type="protein sequence ID" value="SFH82738.1"/>
    <property type="molecule type" value="Genomic_DNA"/>
</dbReference>
<reference evidence="6 7" key="1">
    <citation type="submission" date="2016-10" db="EMBL/GenBank/DDBJ databases">
        <authorList>
            <person name="de Groot N.N."/>
        </authorList>
    </citation>
    <scope>NUCLEOTIDE SEQUENCE [LARGE SCALE GENOMIC DNA]</scope>
    <source>
        <strain evidence="6 7">LMG 23650</strain>
    </source>
</reference>
<keyword evidence="2 4" id="KW-1133">Transmembrane helix</keyword>
<keyword evidence="3 4" id="KW-0472">Membrane</keyword>
<dbReference type="Proteomes" id="UP000199548">
    <property type="component" value="Unassembled WGS sequence"/>
</dbReference>
<gene>
    <name evidence="6" type="ORF">SAMN05192543_101156</name>
</gene>
<feature type="transmembrane region" description="Helical" evidence="4">
    <location>
        <begin position="333"/>
        <end position="352"/>
    </location>
</feature>
<dbReference type="SUPFAM" id="SSF103473">
    <property type="entry name" value="MFS general substrate transporter"/>
    <property type="match status" value="1"/>
</dbReference>
<dbReference type="InterPro" id="IPR050327">
    <property type="entry name" value="Proton-linked_MCT"/>
</dbReference>
<evidence type="ECO:0000259" key="5">
    <source>
        <dbReference type="PROSITE" id="PS50850"/>
    </source>
</evidence>
<feature type="transmembrane region" description="Helical" evidence="4">
    <location>
        <begin position="310"/>
        <end position="327"/>
    </location>
</feature>
<organism evidence="6 7">
    <name type="scientific">Paraburkholderia megapolitana</name>
    <dbReference type="NCBI Taxonomy" id="420953"/>
    <lineage>
        <taxon>Bacteria</taxon>
        <taxon>Pseudomonadati</taxon>
        <taxon>Pseudomonadota</taxon>
        <taxon>Betaproteobacteria</taxon>
        <taxon>Burkholderiales</taxon>
        <taxon>Burkholderiaceae</taxon>
        <taxon>Paraburkholderia</taxon>
    </lineage>
</organism>
<dbReference type="InterPro" id="IPR020846">
    <property type="entry name" value="MFS_dom"/>
</dbReference>
<keyword evidence="7" id="KW-1185">Reference proteome</keyword>
<dbReference type="STRING" id="420953.SAMN05192543_101156"/>
<feature type="transmembrane region" description="Helical" evidence="4">
    <location>
        <begin position="93"/>
        <end position="112"/>
    </location>
</feature>
<feature type="transmembrane region" description="Helical" evidence="4">
    <location>
        <begin position="118"/>
        <end position="138"/>
    </location>
</feature>
<feature type="domain" description="Major facilitator superfamily (MFS) profile" evidence="5">
    <location>
        <begin position="25"/>
        <end position="421"/>
    </location>
</feature>
<feature type="transmembrane region" description="Helical" evidence="4">
    <location>
        <begin position="26"/>
        <end position="46"/>
    </location>
</feature>
<feature type="transmembrane region" description="Helical" evidence="4">
    <location>
        <begin position="395"/>
        <end position="417"/>
    </location>
</feature>
<dbReference type="NCBIfam" id="TIGR04259">
    <property type="entry name" value="oxa_formateAnti"/>
    <property type="match status" value="1"/>
</dbReference>
<dbReference type="CDD" id="cd17353">
    <property type="entry name" value="MFS_OFA_like"/>
    <property type="match status" value="1"/>
</dbReference>
<dbReference type="RefSeq" id="WP_091006393.1">
    <property type="nucleotide sequence ID" value="NZ_FOQU01000001.1"/>
</dbReference>
<feature type="transmembrane region" description="Helical" evidence="4">
    <location>
        <begin position="364"/>
        <end position="389"/>
    </location>
</feature>
<evidence type="ECO:0000313" key="7">
    <source>
        <dbReference type="Proteomes" id="UP000199548"/>
    </source>
</evidence>
<dbReference type="AlphaFoldDB" id="A0A1I3D833"/>